<dbReference type="SUPFAM" id="SSF54909">
    <property type="entry name" value="Dimeric alpha+beta barrel"/>
    <property type="match status" value="1"/>
</dbReference>
<dbReference type="VEuPathDB" id="FungiDB:ASPVEDRAFT_143445"/>
<name>A0A1L9Q2M8_ASPVE</name>
<dbReference type="GeneID" id="63723425"/>
<evidence type="ECO:0000313" key="2">
    <source>
        <dbReference type="Proteomes" id="UP000184073"/>
    </source>
</evidence>
<sequence>MSRVVTEIVNITFNPGTEVDKPMARLIEILSQQEGLRRLKWGRWEEDANKVQMMINWDDISSHYKFMEGSAYPGLLATLDGLLADAPALFHVHFDEKAINRILDDPVVELATLHGITEGFEEAIDRTLAAGGESEGCLRYTRGDVVEEISPSEAVPKGKAHYAAISWTSVQARMDATTKKEVQESGQAVVSKVGGYEVHHVKFQ</sequence>
<dbReference type="OrthoDB" id="3830579at2759"/>
<dbReference type="STRING" id="1036611.A0A1L9Q2M8"/>
<dbReference type="Gene3D" id="3.30.70.100">
    <property type="match status" value="1"/>
</dbReference>
<dbReference type="InterPro" id="IPR011008">
    <property type="entry name" value="Dimeric_a/b-barrel"/>
</dbReference>
<dbReference type="RefSeq" id="XP_040673779.1">
    <property type="nucleotide sequence ID" value="XM_040807914.1"/>
</dbReference>
<dbReference type="AlphaFoldDB" id="A0A1L9Q2M8"/>
<evidence type="ECO:0000313" key="1">
    <source>
        <dbReference type="EMBL" id="OJJ08017.1"/>
    </source>
</evidence>
<organism evidence="1 2">
    <name type="scientific">Aspergillus versicolor CBS 583.65</name>
    <dbReference type="NCBI Taxonomy" id="1036611"/>
    <lineage>
        <taxon>Eukaryota</taxon>
        <taxon>Fungi</taxon>
        <taxon>Dikarya</taxon>
        <taxon>Ascomycota</taxon>
        <taxon>Pezizomycotina</taxon>
        <taxon>Eurotiomycetes</taxon>
        <taxon>Eurotiomycetidae</taxon>
        <taxon>Eurotiales</taxon>
        <taxon>Aspergillaceae</taxon>
        <taxon>Aspergillus</taxon>
        <taxon>Aspergillus subgen. Nidulantes</taxon>
    </lineage>
</organism>
<evidence type="ECO:0008006" key="3">
    <source>
        <dbReference type="Google" id="ProtNLM"/>
    </source>
</evidence>
<gene>
    <name evidence="1" type="ORF">ASPVEDRAFT_143445</name>
</gene>
<reference evidence="2" key="1">
    <citation type="journal article" date="2017" name="Genome Biol.">
        <title>Comparative genomics reveals high biological diversity and specific adaptations in the industrially and medically important fungal genus Aspergillus.</title>
        <authorList>
            <person name="de Vries R.P."/>
            <person name="Riley R."/>
            <person name="Wiebenga A."/>
            <person name="Aguilar-Osorio G."/>
            <person name="Amillis S."/>
            <person name="Uchima C.A."/>
            <person name="Anderluh G."/>
            <person name="Asadollahi M."/>
            <person name="Askin M."/>
            <person name="Barry K."/>
            <person name="Battaglia E."/>
            <person name="Bayram O."/>
            <person name="Benocci T."/>
            <person name="Braus-Stromeyer S.A."/>
            <person name="Caldana C."/>
            <person name="Canovas D."/>
            <person name="Cerqueira G.C."/>
            <person name="Chen F."/>
            <person name="Chen W."/>
            <person name="Choi C."/>
            <person name="Clum A."/>
            <person name="Dos Santos R.A."/>
            <person name="Damasio A.R."/>
            <person name="Diallinas G."/>
            <person name="Emri T."/>
            <person name="Fekete E."/>
            <person name="Flipphi M."/>
            <person name="Freyberg S."/>
            <person name="Gallo A."/>
            <person name="Gournas C."/>
            <person name="Habgood R."/>
            <person name="Hainaut M."/>
            <person name="Harispe M.L."/>
            <person name="Henrissat B."/>
            <person name="Hilden K.S."/>
            <person name="Hope R."/>
            <person name="Hossain A."/>
            <person name="Karabika E."/>
            <person name="Karaffa L."/>
            <person name="Karanyi Z."/>
            <person name="Krasevec N."/>
            <person name="Kuo A."/>
            <person name="Kusch H."/>
            <person name="LaButti K."/>
            <person name="Lagendijk E.L."/>
            <person name="Lapidus A."/>
            <person name="Levasseur A."/>
            <person name="Lindquist E."/>
            <person name="Lipzen A."/>
            <person name="Logrieco A.F."/>
            <person name="MacCabe A."/>
            <person name="Maekelae M.R."/>
            <person name="Malavazi I."/>
            <person name="Melin P."/>
            <person name="Meyer V."/>
            <person name="Mielnichuk N."/>
            <person name="Miskei M."/>
            <person name="Molnar A.P."/>
            <person name="Mule G."/>
            <person name="Ngan C.Y."/>
            <person name="Orejas M."/>
            <person name="Orosz E."/>
            <person name="Ouedraogo J.P."/>
            <person name="Overkamp K.M."/>
            <person name="Park H.-S."/>
            <person name="Perrone G."/>
            <person name="Piumi F."/>
            <person name="Punt P.J."/>
            <person name="Ram A.F."/>
            <person name="Ramon A."/>
            <person name="Rauscher S."/>
            <person name="Record E."/>
            <person name="Riano-Pachon D.M."/>
            <person name="Robert V."/>
            <person name="Roehrig J."/>
            <person name="Ruller R."/>
            <person name="Salamov A."/>
            <person name="Salih N.S."/>
            <person name="Samson R.A."/>
            <person name="Sandor E."/>
            <person name="Sanguinetti M."/>
            <person name="Schuetze T."/>
            <person name="Sepcic K."/>
            <person name="Shelest E."/>
            <person name="Sherlock G."/>
            <person name="Sophianopoulou V."/>
            <person name="Squina F.M."/>
            <person name="Sun H."/>
            <person name="Susca A."/>
            <person name="Todd R.B."/>
            <person name="Tsang A."/>
            <person name="Unkles S.E."/>
            <person name="van de Wiele N."/>
            <person name="van Rossen-Uffink D."/>
            <person name="Oliveira J.V."/>
            <person name="Vesth T.C."/>
            <person name="Visser J."/>
            <person name="Yu J.-H."/>
            <person name="Zhou M."/>
            <person name="Andersen M.R."/>
            <person name="Archer D.B."/>
            <person name="Baker S.E."/>
            <person name="Benoit I."/>
            <person name="Brakhage A.A."/>
            <person name="Braus G.H."/>
            <person name="Fischer R."/>
            <person name="Frisvad J.C."/>
            <person name="Goldman G.H."/>
            <person name="Houbraken J."/>
            <person name="Oakley B."/>
            <person name="Pocsi I."/>
            <person name="Scazzocchio C."/>
            <person name="Seiboth B."/>
            <person name="vanKuyk P.A."/>
            <person name="Wortman J."/>
            <person name="Dyer P.S."/>
            <person name="Grigoriev I.V."/>
        </authorList>
    </citation>
    <scope>NUCLEOTIDE SEQUENCE [LARGE SCALE GENOMIC DNA]</scope>
    <source>
        <strain evidence="2">CBS 583.65</strain>
    </source>
</reference>
<dbReference type="EMBL" id="KV878138">
    <property type="protein sequence ID" value="OJJ08017.1"/>
    <property type="molecule type" value="Genomic_DNA"/>
</dbReference>
<proteinExistence type="predicted"/>
<keyword evidence="2" id="KW-1185">Reference proteome</keyword>
<accession>A0A1L9Q2M8</accession>
<dbReference type="Proteomes" id="UP000184073">
    <property type="component" value="Unassembled WGS sequence"/>
</dbReference>
<protein>
    <recommendedName>
        <fullName evidence="3">ABM domain-containing protein</fullName>
    </recommendedName>
</protein>